<name>A0A1V6QK27_9EURO</name>
<comment type="caution">
    <text evidence="2">The sequence shown here is derived from an EMBL/GenBank/DDBJ whole genome shotgun (WGS) entry which is preliminary data.</text>
</comment>
<sequence>MLASADLNMILRDLSAFNMGRGAYDTTGVKKPGASRDKCAKPIRGSPSSSTSALTNILGNVYNQLCVSQV</sequence>
<reference evidence="3" key="1">
    <citation type="journal article" date="2017" name="Nat. Microbiol.">
        <title>Global analysis of biosynthetic gene clusters reveals vast potential of secondary metabolite production in Penicillium species.</title>
        <authorList>
            <person name="Nielsen J.C."/>
            <person name="Grijseels S."/>
            <person name="Prigent S."/>
            <person name="Ji B."/>
            <person name="Dainat J."/>
            <person name="Nielsen K.F."/>
            <person name="Frisvad J.C."/>
            <person name="Workman M."/>
            <person name="Nielsen J."/>
        </authorList>
    </citation>
    <scope>NUCLEOTIDE SEQUENCE [LARGE SCALE GENOMIC DNA]</scope>
    <source>
        <strain evidence="3">IBT 31811</strain>
    </source>
</reference>
<proteinExistence type="predicted"/>
<dbReference type="AlphaFoldDB" id="A0A1V6QK27"/>
<keyword evidence="3" id="KW-1185">Reference proteome</keyword>
<dbReference type="EMBL" id="MDYN01000002">
    <property type="protein sequence ID" value="OQD89551.1"/>
    <property type="molecule type" value="Genomic_DNA"/>
</dbReference>
<accession>A0A1V6QK27</accession>
<gene>
    <name evidence="2" type="ORF">PENANT_c002G07916</name>
</gene>
<evidence type="ECO:0000313" key="2">
    <source>
        <dbReference type="EMBL" id="OQD89551.1"/>
    </source>
</evidence>
<protein>
    <submittedName>
        <fullName evidence="2">Uncharacterized protein</fullName>
    </submittedName>
</protein>
<dbReference type="Proteomes" id="UP000191672">
    <property type="component" value="Unassembled WGS sequence"/>
</dbReference>
<organism evidence="2 3">
    <name type="scientific">Penicillium antarcticum</name>
    <dbReference type="NCBI Taxonomy" id="416450"/>
    <lineage>
        <taxon>Eukaryota</taxon>
        <taxon>Fungi</taxon>
        <taxon>Dikarya</taxon>
        <taxon>Ascomycota</taxon>
        <taxon>Pezizomycotina</taxon>
        <taxon>Eurotiomycetes</taxon>
        <taxon>Eurotiomycetidae</taxon>
        <taxon>Eurotiales</taxon>
        <taxon>Aspergillaceae</taxon>
        <taxon>Penicillium</taxon>
    </lineage>
</organism>
<evidence type="ECO:0000313" key="3">
    <source>
        <dbReference type="Proteomes" id="UP000191672"/>
    </source>
</evidence>
<feature type="region of interest" description="Disordered" evidence="1">
    <location>
        <begin position="28"/>
        <end position="47"/>
    </location>
</feature>
<evidence type="ECO:0000256" key="1">
    <source>
        <dbReference type="SAM" id="MobiDB-lite"/>
    </source>
</evidence>